<comment type="similarity">
    <text evidence="1">Belongs to the free Met sulfoxide reductase family.</text>
</comment>
<dbReference type="GO" id="GO:0033745">
    <property type="term" value="F:L-methionine-(R)-S-oxide reductase activity"/>
    <property type="evidence" value="ECO:0007669"/>
    <property type="project" value="TreeGrafter"/>
</dbReference>
<proteinExistence type="inferred from homology"/>
<gene>
    <name evidence="3" type="ORF">B1B_17257</name>
</gene>
<dbReference type="PANTHER" id="PTHR21021:SF15">
    <property type="entry name" value="FREE METHIONINE-R-SULFOXIDE REDUCTASE"/>
    <property type="match status" value="1"/>
</dbReference>
<dbReference type="Pfam" id="PF13185">
    <property type="entry name" value="GAF_2"/>
    <property type="match status" value="1"/>
</dbReference>
<reference evidence="3" key="2">
    <citation type="journal article" date="2014" name="ISME J.">
        <title>Microbial stratification in low pH oxic and suboxic macroscopic growths along an acid mine drainage.</title>
        <authorList>
            <person name="Mendez-Garcia C."/>
            <person name="Mesa V."/>
            <person name="Sprenger R.R."/>
            <person name="Richter M."/>
            <person name="Diez M.S."/>
            <person name="Solano J."/>
            <person name="Bargiela R."/>
            <person name="Golyshina O.V."/>
            <person name="Manteca A."/>
            <person name="Ramos J.L."/>
            <person name="Gallego J.R."/>
            <person name="Llorente I."/>
            <person name="Martins Dos Santos V.A."/>
            <person name="Jensen O.N."/>
            <person name="Pelaez A.I."/>
            <person name="Sanchez J."/>
            <person name="Ferrer M."/>
        </authorList>
    </citation>
    <scope>NUCLEOTIDE SEQUENCE</scope>
</reference>
<sequence length="166" mass="18041">MTHSSAKIDPGPGFYAALHRALSALFEGERDPIANTANMAALVYQEMDRVSWAGFYFRRGSNLVLGPFQGPPACIRIPWGEGVCGRAAQSGQILRVDNVDDFPVHIACDPRARSELVIPFWSAGSVVGVFDLDSYAASRFQESDQTGLAACVRLLEGAVDWHPTLM</sequence>
<dbReference type="InterPro" id="IPR003018">
    <property type="entry name" value="GAF"/>
</dbReference>
<evidence type="ECO:0000256" key="1">
    <source>
        <dbReference type="ARBA" id="ARBA00038454"/>
    </source>
</evidence>
<evidence type="ECO:0000313" key="3">
    <source>
        <dbReference type="EMBL" id="EQD34343.1"/>
    </source>
</evidence>
<evidence type="ECO:0000259" key="2">
    <source>
        <dbReference type="Pfam" id="PF13185"/>
    </source>
</evidence>
<dbReference type="InterPro" id="IPR051330">
    <property type="entry name" value="Phosphatase_reg/MetRdx"/>
</dbReference>
<dbReference type="PANTHER" id="PTHR21021">
    <property type="entry name" value="GAF/PUTATIVE CYTOSKELETAL PROTEIN"/>
    <property type="match status" value="1"/>
</dbReference>
<dbReference type="AlphaFoldDB" id="T0YMM8"/>
<comment type="caution">
    <text evidence="3">The sequence shown here is derived from an EMBL/GenBank/DDBJ whole genome shotgun (WGS) entry which is preliminary data.</text>
</comment>
<dbReference type="InterPro" id="IPR029016">
    <property type="entry name" value="GAF-like_dom_sf"/>
</dbReference>
<reference evidence="3" key="1">
    <citation type="submission" date="2013-08" db="EMBL/GenBank/DDBJ databases">
        <authorList>
            <person name="Mendez C."/>
            <person name="Richter M."/>
            <person name="Ferrer M."/>
            <person name="Sanchez J."/>
        </authorList>
    </citation>
    <scope>NUCLEOTIDE SEQUENCE</scope>
</reference>
<dbReference type="SUPFAM" id="SSF55781">
    <property type="entry name" value="GAF domain-like"/>
    <property type="match status" value="1"/>
</dbReference>
<accession>T0YMM8</accession>
<dbReference type="EMBL" id="AUZY01011530">
    <property type="protein sequence ID" value="EQD34343.1"/>
    <property type="molecule type" value="Genomic_DNA"/>
</dbReference>
<protein>
    <submittedName>
        <fullName evidence="3">GAF sensor protein</fullName>
    </submittedName>
</protein>
<organism evidence="3">
    <name type="scientific">mine drainage metagenome</name>
    <dbReference type="NCBI Taxonomy" id="410659"/>
    <lineage>
        <taxon>unclassified sequences</taxon>
        <taxon>metagenomes</taxon>
        <taxon>ecological metagenomes</taxon>
    </lineage>
</organism>
<dbReference type="GO" id="GO:0005829">
    <property type="term" value="C:cytosol"/>
    <property type="evidence" value="ECO:0007669"/>
    <property type="project" value="TreeGrafter"/>
</dbReference>
<dbReference type="FunFam" id="3.30.450.40:FF:000008">
    <property type="entry name" value="GAF domain-containing proteins"/>
    <property type="match status" value="1"/>
</dbReference>
<feature type="domain" description="GAF" evidence="2">
    <location>
        <begin position="49"/>
        <end position="149"/>
    </location>
</feature>
<name>T0YMM8_9ZZZZ</name>
<dbReference type="Gene3D" id="3.30.450.40">
    <property type="match status" value="1"/>
</dbReference>